<gene>
    <name evidence="3" type="ORF">LMG31506_01130</name>
</gene>
<sequence>MRLLYLIYGLIVLFGATFYNLGSGTDYKSGGSGGSGRVWGGSSGGGSWSSGGGHK</sequence>
<evidence type="ECO:0000313" key="3">
    <source>
        <dbReference type="EMBL" id="CAG2132972.1"/>
    </source>
</evidence>
<keyword evidence="2" id="KW-0472">Membrane</keyword>
<dbReference type="AlphaFoldDB" id="A0A916IPZ5"/>
<evidence type="ECO:0000313" key="4">
    <source>
        <dbReference type="Proteomes" id="UP000672934"/>
    </source>
</evidence>
<accession>A0A916IPZ5</accession>
<feature type="transmembrane region" description="Helical" evidence="2">
    <location>
        <begin position="6"/>
        <end position="22"/>
    </location>
</feature>
<keyword evidence="4" id="KW-1185">Reference proteome</keyword>
<protein>
    <submittedName>
        <fullName evidence="3">Uncharacterized protein</fullName>
    </submittedName>
</protein>
<reference evidence="3" key="1">
    <citation type="submission" date="2021-03" db="EMBL/GenBank/DDBJ databases">
        <authorList>
            <person name="Peeters C."/>
        </authorList>
    </citation>
    <scope>NUCLEOTIDE SEQUENCE</scope>
    <source>
        <strain evidence="3">LMG 31506</strain>
    </source>
</reference>
<name>A0A916IPZ5_9BURK</name>
<evidence type="ECO:0000256" key="1">
    <source>
        <dbReference type="SAM" id="MobiDB-lite"/>
    </source>
</evidence>
<proteinExistence type="predicted"/>
<organism evidence="3 4">
    <name type="scientific">Cupriavidus yeoncheonensis</name>
    <dbReference type="NCBI Taxonomy" id="1462994"/>
    <lineage>
        <taxon>Bacteria</taxon>
        <taxon>Pseudomonadati</taxon>
        <taxon>Pseudomonadota</taxon>
        <taxon>Betaproteobacteria</taxon>
        <taxon>Burkholderiales</taxon>
        <taxon>Burkholderiaceae</taxon>
        <taxon>Cupriavidus</taxon>
    </lineage>
</organism>
<keyword evidence="2" id="KW-1133">Transmembrane helix</keyword>
<dbReference type="EMBL" id="CAJPUY010000003">
    <property type="protein sequence ID" value="CAG2132972.1"/>
    <property type="molecule type" value="Genomic_DNA"/>
</dbReference>
<dbReference type="Proteomes" id="UP000672934">
    <property type="component" value="Unassembled WGS sequence"/>
</dbReference>
<comment type="caution">
    <text evidence="3">The sequence shown here is derived from an EMBL/GenBank/DDBJ whole genome shotgun (WGS) entry which is preliminary data.</text>
</comment>
<keyword evidence="2" id="KW-0812">Transmembrane</keyword>
<feature type="region of interest" description="Disordered" evidence="1">
    <location>
        <begin position="29"/>
        <end position="55"/>
    </location>
</feature>
<feature type="compositionally biased region" description="Gly residues" evidence="1">
    <location>
        <begin position="30"/>
        <end position="55"/>
    </location>
</feature>
<dbReference type="RefSeq" id="WP_211946127.1">
    <property type="nucleotide sequence ID" value="NZ_CAJPUY010000003.1"/>
</dbReference>
<evidence type="ECO:0000256" key="2">
    <source>
        <dbReference type="SAM" id="Phobius"/>
    </source>
</evidence>